<feature type="domain" description="VOC" evidence="1">
    <location>
        <begin position="26"/>
        <end position="138"/>
    </location>
</feature>
<dbReference type="KEGG" id="aol:S58_24140"/>
<dbReference type="CDD" id="cd06587">
    <property type="entry name" value="VOC"/>
    <property type="match status" value="1"/>
</dbReference>
<evidence type="ECO:0000313" key="3">
    <source>
        <dbReference type="Proteomes" id="UP000011841"/>
    </source>
</evidence>
<dbReference type="STRING" id="1245469.S58_24140"/>
<keyword evidence="3" id="KW-1185">Reference proteome</keyword>
<dbReference type="InterPro" id="IPR037523">
    <property type="entry name" value="VOC_core"/>
</dbReference>
<dbReference type="PROSITE" id="PS51819">
    <property type="entry name" value="VOC"/>
    <property type="match status" value="1"/>
</dbReference>
<dbReference type="Proteomes" id="UP000011841">
    <property type="component" value="Chromosome"/>
</dbReference>
<dbReference type="SUPFAM" id="SSF54593">
    <property type="entry name" value="Glyoxalase/Bleomycin resistance protein/Dihydroxybiphenyl dioxygenase"/>
    <property type="match status" value="1"/>
</dbReference>
<dbReference type="PATRIC" id="fig|1245469.3.peg.2472"/>
<dbReference type="PANTHER" id="PTHR36503:SF3">
    <property type="entry name" value="BLR0126 PROTEIN"/>
    <property type="match status" value="1"/>
</dbReference>
<dbReference type="Gene3D" id="3.10.180.10">
    <property type="entry name" value="2,3-Dihydroxybiphenyl 1,2-Dioxygenase, domain 1"/>
    <property type="match status" value="1"/>
</dbReference>
<dbReference type="EMBL" id="AP012603">
    <property type="protein sequence ID" value="BAM88420.1"/>
    <property type="molecule type" value="Genomic_DNA"/>
</dbReference>
<dbReference type="HOGENOM" id="CLU_046006_18_2_5"/>
<name>M4ZQD0_9BRAD</name>
<dbReference type="eggNOG" id="COG0346">
    <property type="taxonomic scope" value="Bacteria"/>
</dbReference>
<dbReference type="InterPro" id="IPR029068">
    <property type="entry name" value="Glyas_Bleomycin-R_OHBP_Dase"/>
</dbReference>
<proteinExistence type="predicted"/>
<dbReference type="AlphaFoldDB" id="M4ZQD0"/>
<protein>
    <recommendedName>
        <fullName evidence="1">VOC domain-containing protein</fullName>
    </recommendedName>
</protein>
<evidence type="ECO:0000313" key="2">
    <source>
        <dbReference type="EMBL" id="BAM88420.1"/>
    </source>
</evidence>
<accession>M4ZQD0</accession>
<evidence type="ECO:0000259" key="1">
    <source>
        <dbReference type="PROSITE" id="PS51819"/>
    </source>
</evidence>
<dbReference type="Pfam" id="PF00903">
    <property type="entry name" value="Glyoxalase"/>
    <property type="match status" value="1"/>
</dbReference>
<reference evidence="2 3" key="1">
    <citation type="journal article" date="2013" name="Appl. Environ. Microbiol.">
        <title>Genome analysis suggests that the soil oligotrophic bacterium Agromonas oligotrophica (Bradyrhizobium oligotrophicum) is a nitrogen-fixing symbiont of Aeschynomene indica.</title>
        <authorList>
            <person name="Okubo T."/>
            <person name="Fukushima S."/>
            <person name="Itakura M."/>
            <person name="Oshima K."/>
            <person name="Longtonglang A."/>
            <person name="Teaumroong N."/>
            <person name="Mitsui H."/>
            <person name="Hattori M."/>
            <person name="Hattori R."/>
            <person name="Hattori T."/>
            <person name="Minamisawa K."/>
        </authorList>
    </citation>
    <scope>NUCLEOTIDE SEQUENCE [LARGE SCALE GENOMIC DNA]</scope>
    <source>
        <strain evidence="2 3">S58</strain>
    </source>
</reference>
<gene>
    <name evidence="2" type="ORF">S58_24140</name>
</gene>
<dbReference type="PANTHER" id="PTHR36503">
    <property type="entry name" value="BLR2520 PROTEIN"/>
    <property type="match status" value="1"/>
</dbReference>
<sequence>MRNEHERRFSVSRFPSGSELFMTIESISAITIATHDMARAVAFYCALGFDDIAHGGGDTAFTSFRVGSGFLNLIVMPKDKQWSWWGRIIFHVTDVDTVHARAVAAGFSPSTTPRDAEWGERYFHLTDPDGHELSFARPVRS</sequence>
<organism evidence="2 3">
    <name type="scientific">Bradyrhizobium oligotrophicum S58</name>
    <dbReference type="NCBI Taxonomy" id="1245469"/>
    <lineage>
        <taxon>Bacteria</taxon>
        <taxon>Pseudomonadati</taxon>
        <taxon>Pseudomonadota</taxon>
        <taxon>Alphaproteobacteria</taxon>
        <taxon>Hyphomicrobiales</taxon>
        <taxon>Nitrobacteraceae</taxon>
        <taxon>Bradyrhizobium</taxon>
    </lineage>
</organism>
<dbReference type="InterPro" id="IPR004360">
    <property type="entry name" value="Glyas_Fos-R_dOase_dom"/>
</dbReference>